<comment type="caution">
    <text evidence="1">The sequence shown here is derived from an EMBL/GenBank/DDBJ whole genome shotgun (WGS) entry which is preliminary data.</text>
</comment>
<dbReference type="EMBL" id="JABKAU010000006">
    <property type="protein sequence ID" value="NVO30483.1"/>
    <property type="molecule type" value="Genomic_DNA"/>
</dbReference>
<evidence type="ECO:0000313" key="1">
    <source>
        <dbReference type="EMBL" id="NVO30483.1"/>
    </source>
</evidence>
<organism evidence="1 2">
    <name type="scientific">Hymenobacter lapidiphilus</name>
    <dbReference type="NCBI Taxonomy" id="2608003"/>
    <lineage>
        <taxon>Bacteria</taxon>
        <taxon>Pseudomonadati</taxon>
        <taxon>Bacteroidota</taxon>
        <taxon>Cytophagia</taxon>
        <taxon>Cytophagales</taxon>
        <taxon>Hymenobacteraceae</taxon>
        <taxon>Hymenobacter</taxon>
    </lineage>
</organism>
<keyword evidence="2" id="KW-1185">Reference proteome</keyword>
<name>A0A7Y7PMD7_9BACT</name>
<sequence>MKKFAFVSVFCLFIALLMHIGKESDRETYQKLISEEYIGIIKSIYFRKTTHMEIEINRKIQVYSIMSSDVEDEAEVGDTIYKPGNKNECFVNGVHLEYISLPDFAKDLDK</sequence>
<gene>
    <name evidence="1" type="ORF">HW554_04635</name>
</gene>
<reference evidence="1 2" key="1">
    <citation type="submission" date="2020-05" db="EMBL/GenBank/DDBJ databases">
        <title>Hymenobacter terrestris sp. nov. and Hymenobacter lapidiphilus sp. nov., isolated from regoliths in Antarctica.</title>
        <authorList>
            <person name="Sedlacek I."/>
            <person name="Pantucek R."/>
            <person name="Zeman M."/>
            <person name="Holochova P."/>
            <person name="Kralova S."/>
            <person name="Stankova E."/>
            <person name="Sedo O."/>
            <person name="Micenkova L."/>
            <person name="Svec P."/>
            <person name="Gupta V."/>
            <person name="Sood U."/>
            <person name="Korpole U.S."/>
            <person name="Lal R."/>
        </authorList>
    </citation>
    <scope>NUCLEOTIDE SEQUENCE [LARGE SCALE GENOMIC DNA]</scope>
    <source>
        <strain evidence="1 2">P5342</strain>
    </source>
</reference>
<protein>
    <submittedName>
        <fullName evidence="1">Uncharacterized protein</fullName>
    </submittedName>
</protein>
<accession>A0A7Y7PMD7</accession>
<proteinExistence type="predicted"/>
<dbReference type="AlphaFoldDB" id="A0A7Y7PMD7"/>
<dbReference type="Proteomes" id="UP000565521">
    <property type="component" value="Unassembled WGS sequence"/>
</dbReference>
<dbReference type="RefSeq" id="WP_176907256.1">
    <property type="nucleotide sequence ID" value="NZ_JABKAU010000006.1"/>
</dbReference>
<evidence type="ECO:0000313" key="2">
    <source>
        <dbReference type="Proteomes" id="UP000565521"/>
    </source>
</evidence>